<proteinExistence type="predicted"/>
<evidence type="ECO:0000256" key="1">
    <source>
        <dbReference type="SAM" id="MobiDB-lite"/>
    </source>
</evidence>
<evidence type="ECO:0000313" key="2">
    <source>
        <dbReference type="EMBL" id="CAE0726847.1"/>
    </source>
</evidence>
<feature type="compositionally biased region" description="Basic and acidic residues" evidence="1">
    <location>
        <begin position="140"/>
        <end position="164"/>
    </location>
</feature>
<gene>
    <name evidence="2" type="ORF">PAUS00366_LOCUS19607</name>
</gene>
<reference evidence="2" key="1">
    <citation type="submission" date="2021-01" db="EMBL/GenBank/DDBJ databases">
        <authorList>
            <person name="Corre E."/>
            <person name="Pelletier E."/>
            <person name="Niang G."/>
            <person name="Scheremetjew M."/>
            <person name="Finn R."/>
            <person name="Kale V."/>
            <person name="Holt S."/>
            <person name="Cochrane G."/>
            <person name="Meng A."/>
            <person name="Brown T."/>
            <person name="Cohen L."/>
        </authorList>
    </citation>
    <scope>NUCLEOTIDE SEQUENCE</scope>
    <source>
        <strain evidence="2">10249 10 AB</strain>
    </source>
</reference>
<accession>A0A7S4ATZ2</accession>
<name>A0A7S4ATZ2_9STRA</name>
<feature type="region of interest" description="Disordered" evidence="1">
    <location>
        <begin position="135"/>
        <end position="185"/>
    </location>
</feature>
<protein>
    <submittedName>
        <fullName evidence="2">Uncharacterized protein</fullName>
    </submittedName>
</protein>
<sequence>MTEESLKIAHVPKSGRTLAFRFKLWLCGLPWVFGWLRDREIAKTVDEGAALLVRALLNDRIEPGDGHGHGDADNDETSDSKRRHSNNNNSTRRRRRRLRWDDVYPSGSFVGARSGTGGPLCEQSLLVYNATRGRVGLGENSKDNNEDVKNRGDNCNHNDDKGETETTAFDCDGDNKKGGDCNDDGTENEQIRNVVGDCVGKAMMHDATAATRKRNFLGDRRLQQSVYRVVREFVN</sequence>
<feature type="region of interest" description="Disordered" evidence="1">
    <location>
        <begin position="62"/>
        <end position="97"/>
    </location>
</feature>
<organism evidence="2">
    <name type="scientific">Pseudo-nitzschia australis</name>
    <dbReference type="NCBI Taxonomy" id="44445"/>
    <lineage>
        <taxon>Eukaryota</taxon>
        <taxon>Sar</taxon>
        <taxon>Stramenopiles</taxon>
        <taxon>Ochrophyta</taxon>
        <taxon>Bacillariophyta</taxon>
        <taxon>Bacillariophyceae</taxon>
        <taxon>Bacillariophycidae</taxon>
        <taxon>Bacillariales</taxon>
        <taxon>Bacillariaceae</taxon>
        <taxon>Pseudo-nitzschia</taxon>
    </lineage>
</organism>
<dbReference type="EMBL" id="HBIX01029145">
    <property type="protein sequence ID" value="CAE0726847.1"/>
    <property type="molecule type" value="Transcribed_RNA"/>
</dbReference>
<feature type="compositionally biased region" description="Basic residues" evidence="1">
    <location>
        <begin position="81"/>
        <end position="97"/>
    </location>
</feature>
<dbReference type="AlphaFoldDB" id="A0A7S4ATZ2"/>
<feature type="compositionally biased region" description="Basic and acidic residues" evidence="1">
    <location>
        <begin position="62"/>
        <end position="72"/>
    </location>
</feature>